<organism evidence="1 2">
    <name type="scientific">Idiomarina piscisalsi</name>
    <dbReference type="NCBI Taxonomy" id="1096243"/>
    <lineage>
        <taxon>Bacteria</taxon>
        <taxon>Pseudomonadati</taxon>
        <taxon>Pseudomonadota</taxon>
        <taxon>Gammaproteobacteria</taxon>
        <taxon>Alteromonadales</taxon>
        <taxon>Idiomarinaceae</taxon>
        <taxon>Idiomarina</taxon>
    </lineage>
</organism>
<accession>A0A432YXH0</accession>
<dbReference type="Proteomes" id="UP000288361">
    <property type="component" value="Unassembled WGS sequence"/>
</dbReference>
<evidence type="ECO:0000313" key="2">
    <source>
        <dbReference type="Proteomes" id="UP000288361"/>
    </source>
</evidence>
<reference evidence="1 2" key="1">
    <citation type="journal article" date="2011" name="Front. Microbiol.">
        <title>Genomic signatures of strain selection and enhancement in Bacillus atrophaeus var. globigii, a historical biowarfare simulant.</title>
        <authorList>
            <person name="Gibbons H.S."/>
            <person name="Broomall S.M."/>
            <person name="McNew L.A."/>
            <person name="Daligault H."/>
            <person name="Chapman C."/>
            <person name="Bruce D."/>
            <person name="Karavis M."/>
            <person name="Krepps M."/>
            <person name="McGregor P.A."/>
            <person name="Hong C."/>
            <person name="Park K.H."/>
            <person name="Akmal A."/>
            <person name="Feldman A."/>
            <person name="Lin J.S."/>
            <person name="Chang W.E."/>
            <person name="Higgs B.W."/>
            <person name="Demirev P."/>
            <person name="Lindquist J."/>
            <person name="Liem A."/>
            <person name="Fochler E."/>
            <person name="Read T.D."/>
            <person name="Tapia R."/>
            <person name="Johnson S."/>
            <person name="Bishop-Lilly K.A."/>
            <person name="Detter C."/>
            <person name="Han C."/>
            <person name="Sozhamannan S."/>
            <person name="Rosenzweig C.N."/>
            <person name="Skowronski E.W."/>
        </authorList>
    </citation>
    <scope>NUCLEOTIDE SEQUENCE [LARGE SCALE GENOMIC DNA]</scope>
    <source>
        <strain evidence="1 2">TPS4-2</strain>
    </source>
</reference>
<sequence>MAGFKNETEAIMNNELQYFLQHLDNLKAHLKDFELADKYLTAIQVVVSNEDNLFKDHKVGFCIKHTEYGVQATGFNVEKLSHLNQYFVGPRRIDSVVKDIASNTVNHKVEEYIKAIEAARAERDLDARVANTINATSVRHIHQ</sequence>
<dbReference type="AlphaFoldDB" id="A0A432YXH0"/>
<protein>
    <submittedName>
        <fullName evidence="1">Uncharacterized protein</fullName>
    </submittedName>
</protein>
<comment type="caution">
    <text evidence="1">The sequence shown here is derived from an EMBL/GenBank/DDBJ whole genome shotgun (WGS) entry which is preliminary data.</text>
</comment>
<gene>
    <name evidence="1" type="ORF">CWI73_03885</name>
</gene>
<proteinExistence type="predicted"/>
<name>A0A432YXH0_9GAMM</name>
<evidence type="ECO:0000313" key="1">
    <source>
        <dbReference type="EMBL" id="RUO68007.1"/>
    </source>
</evidence>
<dbReference type="EMBL" id="PIQA01000001">
    <property type="protein sequence ID" value="RUO68007.1"/>
    <property type="molecule type" value="Genomic_DNA"/>
</dbReference>